<evidence type="ECO:0000313" key="1">
    <source>
        <dbReference type="EMBL" id="KAA2377512.1"/>
    </source>
</evidence>
<evidence type="ECO:0000313" key="3">
    <source>
        <dbReference type="Proteomes" id="UP000322940"/>
    </source>
</evidence>
<sequence>MAQETIKRRKRKRGSEMSMKELQQLEFLNGVQAARYCGISPRTFYYYLKQIDIQKYTRTTMSNGEKILYRRNELDEKLRPKSLIQTVQFIHIQEQNQSLTAKKRKALGPQGNAVTVLQRAAK</sequence>
<organism evidence="1 3">
    <name type="scientific">Alistipes onderdonkii</name>
    <dbReference type="NCBI Taxonomy" id="328813"/>
    <lineage>
        <taxon>Bacteria</taxon>
        <taxon>Pseudomonadati</taxon>
        <taxon>Bacteroidota</taxon>
        <taxon>Bacteroidia</taxon>
        <taxon>Bacteroidales</taxon>
        <taxon>Rikenellaceae</taxon>
        <taxon>Alistipes</taxon>
    </lineage>
</organism>
<name>A0A5B3I4V5_9BACT</name>
<reference evidence="2" key="2">
    <citation type="submission" date="2022-06" db="EMBL/GenBank/DDBJ databases">
        <title>Isolation of gut microbiota from human fecal samples.</title>
        <authorList>
            <person name="Pamer E.G."/>
            <person name="Barat B."/>
            <person name="Waligurski E."/>
            <person name="Medina S."/>
            <person name="Paddock L."/>
            <person name="Mostad J."/>
        </authorList>
    </citation>
    <scope>NUCLEOTIDE SEQUENCE</scope>
    <source>
        <strain evidence="2">DFI.6.22</strain>
    </source>
</reference>
<evidence type="ECO:0000313" key="2">
    <source>
        <dbReference type="EMBL" id="MCQ5082823.1"/>
    </source>
</evidence>
<dbReference type="Proteomes" id="UP001205035">
    <property type="component" value="Unassembled WGS sequence"/>
</dbReference>
<proteinExistence type="predicted"/>
<reference evidence="1 3" key="1">
    <citation type="journal article" date="2019" name="Nat. Med.">
        <title>A library of human gut bacterial isolates paired with longitudinal multiomics data enables mechanistic microbiome research.</title>
        <authorList>
            <person name="Poyet M."/>
            <person name="Groussin M."/>
            <person name="Gibbons S.M."/>
            <person name="Avila-Pacheco J."/>
            <person name="Jiang X."/>
            <person name="Kearney S.M."/>
            <person name="Perrotta A.R."/>
            <person name="Berdy B."/>
            <person name="Zhao S."/>
            <person name="Lieberman T.D."/>
            <person name="Swanson P.K."/>
            <person name="Smith M."/>
            <person name="Roesemann S."/>
            <person name="Alexander J.E."/>
            <person name="Rich S.A."/>
            <person name="Livny J."/>
            <person name="Vlamakis H."/>
            <person name="Clish C."/>
            <person name="Bullock K."/>
            <person name="Deik A."/>
            <person name="Scott J."/>
            <person name="Pierce K.A."/>
            <person name="Xavier R.J."/>
            <person name="Alm E.J."/>
        </authorList>
    </citation>
    <scope>NUCLEOTIDE SEQUENCE [LARGE SCALE GENOMIC DNA]</scope>
    <source>
        <strain evidence="1 3">BIOML-A266</strain>
    </source>
</reference>
<keyword evidence="1" id="KW-0238">DNA-binding</keyword>
<dbReference type="EMBL" id="VVXH01000010">
    <property type="protein sequence ID" value="KAA2377512.1"/>
    <property type="molecule type" value="Genomic_DNA"/>
</dbReference>
<dbReference type="EMBL" id="JANGBQ010000009">
    <property type="protein sequence ID" value="MCQ5082823.1"/>
    <property type="molecule type" value="Genomic_DNA"/>
</dbReference>
<dbReference type="GO" id="GO:0003677">
    <property type="term" value="F:DNA binding"/>
    <property type="evidence" value="ECO:0007669"/>
    <property type="project" value="UniProtKB-KW"/>
</dbReference>
<protein>
    <submittedName>
        <fullName evidence="1">DNA-binding protein</fullName>
    </submittedName>
</protein>
<dbReference type="RefSeq" id="WP_022331882.1">
    <property type="nucleotide sequence ID" value="NZ_DAWDON010000014.1"/>
</dbReference>
<dbReference type="AlphaFoldDB" id="A0A5B3I4V5"/>
<accession>A0A5B3I4V5</accession>
<gene>
    <name evidence="1" type="ORF">F2Y10_10785</name>
    <name evidence="2" type="ORF">NE651_07955</name>
</gene>
<comment type="caution">
    <text evidence="1">The sequence shown here is derived from an EMBL/GenBank/DDBJ whole genome shotgun (WGS) entry which is preliminary data.</text>
</comment>
<dbReference type="Proteomes" id="UP000322940">
    <property type="component" value="Unassembled WGS sequence"/>
</dbReference>